<evidence type="ECO:0000313" key="2">
    <source>
        <dbReference type="Proteomes" id="UP000037594"/>
    </source>
</evidence>
<organism evidence="1 2">
    <name type="scientific">Mycolicibacterium conceptionense</name>
    <dbReference type="NCBI Taxonomy" id="451644"/>
    <lineage>
        <taxon>Bacteria</taxon>
        <taxon>Bacillati</taxon>
        <taxon>Actinomycetota</taxon>
        <taxon>Actinomycetes</taxon>
        <taxon>Mycobacteriales</taxon>
        <taxon>Mycobacteriaceae</taxon>
        <taxon>Mycolicibacterium</taxon>
    </lineage>
</organism>
<name>A0A0J8UA71_9MYCO</name>
<dbReference type="PATRIC" id="fig|451644.5.peg.2405"/>
<dbReference type="InterPro" id="IPR013783">
    <property type="entry name" value="Ig-like_fold"/>
</dbReference>
<sequence length="760" mass="80701">MVNLLAPHVLAPLSECNTSVVVTNVIPGAIVALVVRRGGADIQVGANAVEGSKGTVTLDAGAQLVAGDLVNARQSVGADDSPISVDGPQVQTSVADVDDIQVLTRLYRCSRGFFLGGMRPGTHVEIRQGAVLIGSGDAPNGTAAVAVPDGLPAPGTALTARQVICPKPPPPPPGTAYVRSSALPATTELPYHAGQPLPAPAIATGLTACSRAVQVVNIQPGCDVILEAVNGAWWASLGPSDQTTAWVPLPVGLTEGELVSIRQEVGPRCELRPDPQVVAVGPTQRLGKPRLTQIDCNTTPSIYAVDLKPEATVEFSVTFNGAETIYRTAATEAIGPLPAPPMPAGAIVKVRHGECDVWSDWSDFQQANQLAAPPLEPRIPYKLFACQDAVPVENVFPLSGELRVMSSKYGEIARLPTPGNAPILTVAPSLRYPDTVWIEHSVCGYIERSAERDVNPSQELQPGAVQGPLFDGDTEVIMANTVAGARVELWDETTNVSLQSARAPFADTWFTNVRFNQFGSLRDGMSIYVKALNCGHYVRTPSVPVHYHAPVLGTIVPSSCTVGDPAFTLSARGQFFRPGARVQWNNVDRATAFVSDKELQIAVTAADVAAVKTVPIRVINPDGQSSGAFTFTVAAVAQAATGYDEVVIQNCNRNYIPNSWVHRPIHIYFRRTDLGVPQAWTPIWESPHNADYDEWGRCPASPDSGARFPLDDGHTYEVAVTDPLLVGCNSGAPDEPACLRWPVITIRGKAGGGSYTVRII</sequence>
<evidence type="ECO:0008006" key="3">
    <source>
        <dbReference type="Google" id="ProtNLM"/>
    </source>
</evidence>
<proteinExistence type="predicted"/>
<dbReference type="Gene3D" id="2.60.40.10">
    <property type="entry name" value="Immunoglobulins"/>
    <property type="match status" value="1"/>
</dbReference>
<dbReference type="EMBL" id="LFOD01000008">
    <property type="protein sequence ID" value="KMV18286.1"/>
    <property type="molecule type" value="Genomic_DNA"/>
</dbReference>
<evidence type="ECO:0000313" key="1">
    <source>
        <dbReference type="EMBL" id="KMV18286.1"/>
    </source>
</evidence>
<dbReference type="GO" id="GO:0005975">
    <property type="term" value="P:carbohydrate metabolic process"/>
    <property type="evidence" value="ECO:0007669"/>
    <property type="project" value="UniProtKB-ARBA"/>
</dbReference>
<reference evidence="1 2" key="1">
    <citation type="submission" date="2015-06" db="EMBL/GenBank/DDBJ databases">
        <title>Genome sequence of Mycobacterium conceptionense strain MLE.</title>
        <authorList>
            <person name="Greninger A.L."/>
            <person name="Cunningham G."/>
            <person name="Chiu C.Y."/>
            <person name="Miller S."/>
        </authorList>
    </citation>
    <scope>NUCLEOTIDE SEQUENCE [LARGE SCALE GENOMIC DNA]</scope>
    <source>
        <strain evidence="1 2">MLE</strain>
    </source>
</reference>
<dbReference type="Proteomes" id="UP000037594">
    <property type="component" value="Unassembled WGS sequence"/>
</dbReference>
<accession>A0A0J8UA71</accession>
<dbReference type="OrthoDB" id="9999496at2"/>
<protein>
    <recommendedName>
        <fullName evidence="3">IPT/TIG domain-containing protein</fullName>
    </recommendedName>
</protein>
<dbReference type="SUPFAM" id="SSF81296">
    <property type="entry name" value="E set domains"/>
    <property type="match status" value="1"/>
</dbReference>
<dbReference type="RefSeq" id="WP_048895726.1">
    <property type="nucleotide sequence ID" value="NZ_LFOD01000008.1"/>
</dbReference>
<comment type="caution">
    <text evidence="1">The sequence shown here is derived from an EMBL/GenBank/DDBJ whole genome shotgun (WGS) entry which is preliminary data.</text>
</comment>
<dbReference type="InterPro" id="IPR014756">
    <property type="entry name" value="Ig_E-set"/>
</dbReference>
<dbReference type="AlphaFoldDB" id="A0A0J8UA71"/>
<gene>
    <name evidence="1" type="ORF">ACT17_11650</name>
</gene>